<dbReference type="Proteomes" id="UP000673691">
    <property type="component" value="Unassembled WGS sequence"/>
</dbReference>
<keyword evidence="4" id="KW-1185">Reference proteome</keyword>
<dbReference type="EMBL" id="JAEFCI010009581">
    <property type="protein sequence ID" value="KAG5457725.1"/>
    <property type="molecule type" value="Genomic_DNA"/>
</dbReference>
<dbReference type="AlphaFoldDB" id="A0A8H7ZR61"/>
<gene>
    <name evidence="3" type="ORF">BJ554DRAFT_2188</name>
</gene>
<keyword evidence="2" id="KW-1133">Transmembrane helix</keyword>
<organism evidence="3 4">
    <name type="scientific">Olpidium bornovanus</name>
    <dbReference type="NCBI Taxonomy" id="278681"/>
    <lineage>
        <taxon>Eukaryota</taxon>
        <taxon>Fungi</taxon>
        <taxon>Fungi incertae sedis</taxon>
        <taxon>Olpidiomycota</taxon>
        <taxon>Olpidiomycotina</taxon>
        <taxon>Olpidiomycetes</taxon>
        <taxon>Olpidiales</taxon>
        <taxon>Olpidiaceae</taxon>
        <taxon>Olpidium</taxon>
    </lineage>
</organism>
<feature type="region of interest" description="Disordered" evidence="1">
    <location>
        <begin position="111"/>
        <end position="139"/>
    </location>
</feature>
<keyword evidence="2" id="KW-0472">Membrane</keyword>
<feature type="non-terminal residue" evidence="3">
    <location>
        <position position="1"/>
    </location>
</feature>
<comment type="caution">
    <text evidence="3">The sequence shown here is derived from an EMBL/GenBank/DDBJ whole genome shotgun (WGS) entry which is preliminary data.</text>
</comment>
<keyword evidence="2" id="KW-0812">Transmembrane</keyword>
<feature type="transmembrane region" description="Helical" evidence="2">
    <location>
        <begin position="76"/>
        <end position="101"/>
    </location>
</feature>
<sequence>VVRVRLSLAAAGLLPRRRLSPPPARGLPLAAAAAAAAAVAVRNAGGRRAVLALRLLFPRPVPVRGVLQLGVGAPAVVLVLIRTILLLVLLVLLVLLALLLLRRARSRRRRRRRRRFGSSVRPDGPAVTSGRVQPGEGRGPGPVLQHLEKDLLDGFLYQRLVCADVQARVVGGHLVPDPALRHRPEVGGRVKDDWRWRRPAVRVSKISKSCRFGFAVCGSCKNRDR</sequence>
<proteinExistence type="predicted"/>
<accession>A0A8H7ZR61</accession>
<evidence type="ECO:0000256" key="1">
    <source>
        <dbReference type="SAM" id="MobiDB-lite"/>
    </source>
</evidence>
<evidence type="ECO:0000313" key="4">
    <source>
        <dbReference type="Proteomes" id="UP000673691"/>
    </source>
</evidence>
<reference evidence="3 4" key="1">
    <citation type="journal article" name="Sci. Rep.">
        <title>Genome-scale phylogenetic analyses confirm Olpidium as the closest living zoosporic fungus to the non-flagellated, terrestrial fungi.</title>
        <authorList>
            <person name="Chang Y."/>
            <person name="Rochon D."/>
            <person name="Sekimoto S."/>
            <person name="Wang Y."/>
            <person name="Chovatia M."/>
            <person name="Sandor L."/>
            <person name="Salamov A."/>
            <person name="Grigoriev I.V."/>
            <person name="Stajich J.E."/>
            <person name="Spatafora J.W."/>
        </authorList>
    </citation>
    <scope>NUCLEOTIDE SEQUENCE [LARGE SCALE GENOMIC DNA]</scope>
    <source>
        <strain evidence="3">S191</strain>
    </source>
</reference>
<evidence type="ECO:0000313" key="3">
    <source>
        <dbReference type="EMBL" id="KAG5457725.1"/>
    </source>
</evidence>
<protein>
    <submittedName>
        <fullName evidence="3">Uncharacterized protein</fullName>
    </submittedName>
</protein>
<evidence type="ECO:0000256" key="2">
    <source>
        <dbReference type="SAM" id="Phobius"/>
    </source>
</evidence>
<name>A0A8H7ZR61_9FUNG</name>